<dbReference type="PROSITE" id="PS51898">
    <property type="entry name" value="TYR_RECOMBINASE"/>
    <property type="match status" value="1"/>
</dbReference>
<dbReference type="InterPro" id="IPR013762">
    <property type="entry name" value="Integrase-like_cat_sf"/>
</dbReference>
<gene>
    <name evidence="3" type="ORF">BJP51_12355</name>
</gene>
<keyword evidence="1" id="KW-0233">DNA recombination</keyword>
<dbReference type="EMBL" id="MKQP01000011">
    <property type="protein sequence ID" value="OMD33570.1"/>
    <property type="molecule type" value="Genomic_DNA"/>
</dbReference>
<dbReference type="InterPro" id="IPR011010">
    <property type="entry name" value="DNA_brk_join_enz"/>
</dbReference>
<dbReference type="GO" id="GO:0003677">
    <property type="term" value="F:DNA binding"/>
    <property type="evidence" value="ECO:0007669"/>
    <property type="project" value="InterPro"/>
</dbReference>
<accession>A0A1R0XER9</accession>
<evidence type="ECO:0000313" key="3">
    <source>
        <dbReference type="EMBL" id="OMD33570.1"/>
    </source>
</evidence>
<proteinExistence type="predicted"/>
<sequence>MAEKKAIYDVQPLRTREEIEDMKQSLRRWNGERDLFMFICGINTGLRVSDIVTLKVADVKDKTHVRIVEQKSGKVRNVNLKALQPEIAEYTRGMSPDDWLFPSRKGDGHITPTQAYRALVKAGEMIDRTDIGTHTMRKTFGYHHYKRNKDVAALQEIFNHSAPSITKRYIGIRQDEIDESLEGFKL</sequence>
<dbReference type="CDD" id="cd01192">
    <property type="entry name" value="INT_C_like_3"/>
    <property type="match status" value="1"/>
</dbReference>
<dbReference type="InterPro" id="IPR050090">
    <property type="entry name" value="Tyrosine_recombinase_XerCD"/>
</dbReference>
<dbReference type="RefSeq" id="WP_076178977.1">
    <property type="nucleotide sequence ID" value="NZ_MKQP01000011.1"/>
</dbReference>
<dbReference type="PANTHER" id="PTHR30349:SF82">
    <property type="entry name" value="INTEGRASE_RECOMBINASE YOEC-RELATED"/>
    <property type="match status" value="1"/>
</dbReference>
<comment type="caution">
    <text evidence="3">The sequence shown here is derived from an EMBL/GenBank/DDBJ whole genome shotgun (WGS) entry which is preliminary data.</text>
</comment>
<dbReference type="Proteomes" id="UP000187465">
    <property type="component" value="Unassembled WGS sequence"/>
</dbReference>
<dbReference type="PANTHER" id="PTHR30349">
    <property type="entry name" value="PHAGE INTEGRASE-RELATED"/>
    <property type="match status" value="1"/>
</dbReference>
<dbReference type="Pfam" id="PF00589">
    <property type="entry name" value="Phage_integrase"/>
    <property type="match status" value="1"/>
</dbReference>
<dbReference type="AlphaFoldDB" id="A0A1R0XER9"/>
<feature type="domain" description="Tyr recombinase" evidence="2">
    <location>
        <begin position="12"/>
        <end position="182"/>
    </location>
</feature>
<dbReference type="InterPro" id="IPR002104">
    <property type="entry name" value="Integrase_catalytic"/>
</dbReference>
<dbReference type="GO" id="GO:0015074">
    <property type="term" value="P:DNA integration"/>
    <property type="evidence" value="ECO:0007669"/>
    <property type="project" value="InterPro"/>
</dbReference>
<evidence type="ECO:0000313" key="4">
    <source>
        <dbReference type="Proteomes" id="UP000187465"/>
    </source>
</evidence>
<dbReference type="GO" id="GO:0006310">
    <property type="term" value="P:DNA recombination"/>
    <property type="evidence" value="ECO:0007669"/>
    <property type="project" value="UniProtKB-KW"/>
</dbReference>
<protein>
    <submittedName>
        <fullName evidence="3">Site-specific integrase</fullName>
    </submittedName>
</protein>
<organism evidence="3 4">
    <name type="scientific">Paenibacillus odorifer</name>
    <dbReference type="NCBI Taxonomy" id="189426"/>
    <lineage>
        <taxon>Bacteria</taxon>
        <taxon>Bacillati</taxon>
        <taxon>Bacillota</taxon>
        <taxon>Bacilli</taxon>
        <taxon>Bacillales</taxon>
        <taxon>Paenibacillaceae</taxon>
        <taxon>Paenibacillus</taxon>
    </lineage>
</organism>
<dbReference type="Gene3D" id="1.10.443.10">
    <property type="entry name" value="Intergrase catalytic core"/>
    <property type="match status" value="1"/>
</dbReference>
<name>A0A1R0XER9_9BACL</name>
<evidence type="ECO:0000259" key="2">
    <source>
        <dbReference type="PROSITE" id="PS51898"/>
    </source>
</evidence>
<reference evidence="3 4" key="1">
    <citation type="submission" date="2016-10" db="EMBL/GenBank/DDBJ databases">
        <title>Paenibacillus species isolates.</title>
        <authorList>
            <person name="Beno S.M."/>
        </authorList>
    </citation>
    <scope>NUCLEOTIDE SEQUENCE [LARGE SCALE GENOMIC DNA]</scope>
    <source>
        <strain evidence="3 4">FSL H7-0604</strain>
    </source>
</reference>
<dbReference type="SUPFAM" id="SSF56349">
    <property type="entry name" value="DNA breaking-rejoining enzymes"/>
    <property type="match status" value="1"/>
</dbReference>
<evidence type="ECO:0000256" key="1">
    <source>
        <dbReference type="ARBA" id="ARBA00023172"/>
    </source>
</evidence>